<evidence type="ECO:0000313" key="2">
    <source>
        <dbReference type="Proteomes" id="UP000016491"/>
    </source>
</evidence>
<evidence type="ECO:0008006" key="3">
    <source>
        <dbReference type="Google" id="ProtNLM"/>
    </source>
</evidence>
<dbReference type="EMBL" id="AWSU01000272">
    <property type="protein sequence ID" value="ERI75042.1"/>
    <property type="molecule type" value="Genomic_DNA"/>
</dbReference>
<name>A0ABC9TUJ6_CLOSY</name>
<organism evidence="1 2">
    <name type="scientific">[Clostridium] symbiosum ATCC 14940</name>
    <dbReference type="NCBI Taxonomy" id="411472"/>
    <lineage>
        <taxon>Bacteria</taxon>
        <taxon>Bacillati</taxon>
        <taxon>Bacillota</taxon>
        <taxon>Clostridia</taxon>
        <taxon>Lachnospirales</taxon>
        <taxon>Lachnospiraceae</taxon>
        <taxon>Otoolea</taxon>
    </lineage>
</organism>
<dbReference type="AlphaFoldDB" id="A0ABC9TUJ6"/>
<gene>
    <name evidence="1" type="ORF">CLOSYM_03478</name>
</gene>
<evidence type="ECO:0000313" key="1">
    <source>
        <dbReference type="EMBL" id="ERI75042.1"/>
    </source>
</evidence>
<dbReference type="Proteomes" id="UP000016491">
    <property type="component" value="Unassembled WGS sequence"/>
</dbReference>
<accession>A0ABC9TUJ6</accession>
<sequence length="77" mass="8947">MFRFGILLVLAAKFLLKPVKNALCGLFTAIGDEKRFVYYFHRQKTKKATPAVLQQIRLCAIFIAIYKVRMIVDPSRR</sequence>
<reference evidence="1 2" key="1">
    <citation type="submission" date="2013-07" db="EMBL/GenBank/DDBJ databases">
        <authorList>
            <person name="Weinstock G."/>
            <person name="Sodergren E."/>
            <person name="Wylie T."/>
            <person name="Fulton L."/>
            <person name="Fulton R."/>
            <person name="Fronick C."/>
            <person name="O'Laughlin M."/>
            <person name="Godfrey J."/>
            <person name="Miner T."/>
            <person name="Herter B."/>
            <person name="Appelbaum E."/>
            <person name="Cordes M."/>
            <person name="Lek S."/>
            <person name="Wollam A."/>
            <person name="Pepin K.H."/>
            <person name="Palsikar V.B."/>
            <person name="Mitreva M."/>
            <person name="Wilson R.K."/>
        </authorList>
    </citation>
    <scope>NUCLEOTIDE SEQUENCE [LARGE SCALE GENOMIC DNA]</scope>
    <source>
        <strain evidence="1 2">ATCC 14940</strain>
    </source>
</reference>
<comment type="caution">
    <text evidence="1">The sequence shown here is derived from an EMBL/GenBank/DDBJ whole genome shotgun (WGS) entry which is preliminary data.</text>
</comment>
<protein>
    <recommendedName>
        <fullName evidence="3">Secreted protein</fullName>
    </recommendedName>
</protein>
<proteinExistence type="predicted"/>